<dbReference type="EMBL" id="KQ964441">
    <property type="protein sequence ID" value="KXN73134.1"/>
    <property type="molecule type" value="Genomic_DNA"/>
</dbReference>
<dbReference type="PANTHER" id="PTHR12048:SF0">
    <property type="entry name" value="CCAAT_ENHANCER-BINDING PROTEIN ZETA"/>
    <property type="match status" value="1"/>
</dbReference>
<feature type="compositionally biased region" description="Acidic residues" evidence="2">
    <location>
        <begin position="873"/>
        <end position="892"/>
    </location>
</feature>
<feature type="region of interest" description="Disordered" evidence="2">
    <location>
        <begin position="1"/>
        <end position="97"/>
    </location>
</feature>
<evidence type="ECO:0000313" key="5">
    <source>
        <dbReference type="Proteomes" id="UP000070444"/>
    </source>
</evidence>
<dbReference type="SUPFAM" id="SSF48371">
    <property type="entry name" value="ARM repeat"/>
    <property type="match status" value="1"/>
</dbReference>
<feature type="compositionally biased region" description="Acidic residues" evidence="2">
    <location>
        <begin position="902"/>
        <end position="948"/>
    </location>
</feature>
<feature type="compositionally biased region" description="Basic and acidic residues" evidence="2">
    <location>
        <begin position="990"/>
        <end position="1000"/>
    </location>
</feature>
<dbReference type="GO" id="GO:0005634">
    <property type="term" value="C:nucleus"/>
    <property type="evidence" value="ECO:0007669"/>
    <property type="project" value="TreeGrafter"/>
</dbReference>
<protein>
    <submittedName>
        <fullName evidence="4">CBF-domain-containing protein</fullName>
    </submittedName>
</protein>
<feature type="compositionally biased region" description="Acidic residues" evidence="2">
    <location>
        <begin position="961"/>
        <end position="989"/>
    </location>
</feature>
<dbReference type="PANTHER" id="PTHR12048">
    <property type="entry name" value="CCAAT-BINDING FACTOR-RELATED"/>
    <property type="match status" value="1"/>
</dbReference>
<reference evidence="4 5" key="1">
    <citation type="journal article" date="2015" name="Genome Biol. Evol.">
        <title>Phylogenomic analyses indicate that early fungi evolved digesting cell walls of algal ancestors of land plants.</title>
        <authorList>
            <person name="Chang Y."/>
            <person name="Wang S."/>
            <person name="Sekimoto S."/>
            <person name="Aerts A.L."/>
            <person name="Choi C."/>
            <person name="Clum A."/>
            <person name="LaButti K.M."/>
            <person name="Lindquist E.A."/>
            <person name="Yee Ngan C."/>
            <person name="Ohm R.A."/>
            <person name="Salamov A.A."/>
            <person name="Grigoriev I.V."/>
            <person name="Spatafora J.W."/>
            <person name="Berbee M.L."/>
        </authorList>
    </citation>
    <scope>NUCLEOTIDE SEQUENCE [LARGE SCALE GENOMIC DNA]</scope>
    <source>
        <strain evidence="4 5">NRRL 28638</strain>
    </source>
</reference>
<evidence type="ECO:0000313" key="4">
    <source>
        <dbReference type="EMBL" id="KXN73134.1"/>
    </source>
</evidence>
<evidence type="ECO:0000259" key="3">
    <source>
        <dbReference type="Pfam" id="PF03914"/>
    </source>
</evidence>
<dbReference type="OMA" id="EIWCNDE"/>
<dbReference type="Proteomes" id="UP000070444">
    <property type="component" value="Unassembled WGS sequence"/>
</dbReference>
<proteinExistence type="inferred from homology"/>
<feature type="region of interest" description="Disordered" evidence="2">
    <location>
        <begin position="120"/>
        <end position="209"/>
    </location>
</feature>
<dbReference type="InterPro" id="IPR016024">
    <property type="entry name" value="ARM-type_fold"/>
</dbReference>
<feature type="compositionally biased region" description="Basic residues" evidence="2">
    <location>
        <begin position="517"/>
        <end position="535"/>
    </location>
</feature>
<dbReference type="Pfam" id="PF03914">
    <property type="entry name" value="CBF"/>
    <property type="match status" value="1"/>
</dbReference>
<feature type="region of interest" description="Disordered" evidence="2">
    <location>
        <begin position="867"/>
        <end position="1031"/>
    </location>
</feature>
<feature type="compositionally biased region" description="Acidic residues" evidence="2">
    <location>
        <begin position="165"/>
        <end position="188"/>
    </location>
</feature>
<gene>
    <name evidence="4" type="ORF">CONCODRAFT_36103</name>
</gene>
<dbReference type="STRING" id="796925.A0A137PDQ2"/>
<feature type="compositionally biased region" description="Basic and acidic residues" evidence="2">
    <location>
        <begin position="21"/>
        <end position="35"/>
    </location>
</feature>
<name>A0A137PDQ2_CONC2</name>
<dbReference type="OrthoDB" id="28947at2759"/>
<feature type="compositionally biased region" description="Basic and acidic residues" evidence="2">
    <location>
        <begin position="130"/>
        <end position="149"/>
    </location>
</feature>
<evidence type="ECO:0000256" key="2">
    <source>
        <dbReference type="SAM" id="MobiDB-lite"/>
    </source>
</evidence>
<keyword evidence="5" id="KW-1185">Reference proteome</keyword>
<feature type="region of interest" description="Disordered" evidence="2">
    <location>
        <begin position="516"/>
        <end position="545"/>
    </location>
</feature>
<sequence>MAKNKQNGPPSGKYGGYKGKWQKDREAKKSTDNKPKPKTNNNSDKPATQHTKFDGESKKNSAPANKKNYSNGKPSIPNKKVGGNPKFNRGRSITQNPLFKEILSLGGNKEDFDFLNTDFALSDDEDEAEKEPKLSEKEKSKNSKNEKLSGEVAKFLQNPTQRNDDSDEDEEGNANGEDIEVNGEEDEEKPPVSVVVEEETRESNHDASFNPSEKLFRPLKKALFEPNPLWYELPLDPVEEGPKFSDIVLGQLKTQAKKLIDEDKAIKKKRDAGSQDDSFYDSLMAKGTLVDKISAITLRIQESPFHHMEELEMLVGMVKRKNKREAALAVASFKDLCLNGLIPDDRKLKYFQDQPLSAARVTKTHLALWFFEDLLKRAYFDFLLAAETLSHDQVSHTKLSMATLFFELLKAKPEQEQNLLSLLVNKLGDPDNKVASKASYSLLQLIESHPSMKLVIALEINQLLSRPKISLRTKAYAINTLNQFVLTSGDKDLANYLIELYFSTFNHLLTLSAQPTQKKKRLQKDRKRNKHKKGKQPPALPLPDEEAETSKIIAAILTGVNRAFPFAHLDPETLQTHVDTLFKITHTYNLNTVIQSLNLIYQISNVKNDIKDRYYRVLYQSILDFRLIHTSKQAMYVNLLFKSLKNDDKPHRVVSFVKRLIQTCQWHQPPFICGILYMIHKLTTTHPIINEFFKNTTEQANEARKTKANNGEETGDYDGLKLDPQYAHSETSLSYEITSLVNHFHPTVAVFANQLINNEKIDDNSHLHLHSLMHFLDRFVFRSPKKAKDDGSIQAKGSSIMQPIINPYQKQDMLSMDRAVTWTKGSHVDIQVNSQKFIEQSPDQIAADQQFFYKYFSLVKKAKPMLSTKSNLDSDDEENDFMGSDVEEDDAWDIIKNTNPDGDGEDNFDDEDVDMDGYFDDEDMDMDMDEEVIEEDEVEEDDEEDDEADLKSTSKALSFDDIADDDAEEDDDEDDDEELDDDDDEELEEDTRGTKRKEAPTKSSQKSKKQKNKFKDLPMFASADDYSHMLD</sequence>
<feature type="region of interest" description="Disordered" evidence="2">
    <location>
        <begin position="700"/>
        <end position="721"/>
    </location>
</feature>
<dbReference type="InterPro" id="IPR040155">
    <property type="entry name" value="CEBPZ/Mak21-like"/>
</dbReference>
<feature type="domain" description="CCAAT-binding factor" evidence="3">
    <location>
        <begin position="594"/>
        <end position="752"/>
    </location>
</feature>
<accession>A0A137PDQ2</accession>
<feature type="compositionally biased region" description="Low complexity" evidence="2">
    <location>
        <begin position="60"/>
        <end position="71"/>
    </location>
</feature>
<evidence type="ECO:0000256" key="1">
    <source>
        <dbReference type="ARBA" id="ARBA00007797"/>
    </source>
</evidence>
<organism evidence="4 5">
    <name type="scientific">Conidiobolus coronatus (strain ATCC 28846 / CBS 209.66 / NRRL 28638)</name>
    <name type="common">Delacroixia coronata</name>
    <dbReference type="NCBI Taxonomy" id="796925"/>
    <lineage>
        <taxon>Eukaryota</taxon>
        <taxon>Fungi</taxon>
        <taxon>Fungi incertae sedis</taxon>
        <taxon>Zoopagomycota</taxon>
        <taxon>Entomophthoromycotina</taxon>
        <taxon>Entomophthoromycetes</taxon>
        <taxon>Entomophthorales</taxon>
        <taxon>Ancylistaceae</taxon>
        <taxon>Conidiobolus</taxon>
    </lineage>
</organism>
<dbReference type="AlphaFoldDB" id="A0A137PDQ2"/>
<comment type="similarity">
    <text evidence="1">Belongs to the CBF/MAK21 family.</text>
</comment>
<dbReference type="InterPro" id="IPR005612">
    <property type="entry name" value="CCAAT-binding_factor"/>
</dbReference>